<dbReference type="KEGG" id="spir:CWM47_12870"/>
<dbReference type="PANTHER" id="PTHR36108">
    <property type="entry name" value="COLOSSIN-B-RELATED"/>
    <property type="match status" value="1"/>
</dbReference>
<dbReference type="GO" id="GO:0016020">
    <property type="term" value="C:membrane"/>
    <property type="evidence" value="ECO:0007669"/>
    <property type="project" value="InterPro"/>
</dbReference>
<dbReference type="InterPro" id="IPR015919">
    <property type="entry name" value="Cadherin-like_sf"/>
</dbReference>
<dbReference type="SUPFAM" id="SSF117074">
    <property type="entry name" value="Hypothetical protein PA1324"/>
    <property type="match status" value="3"/>
</dbReference>
<dbReference type="SUPFAM" id="SSF49313">
    <property type="entry name" value="Cadherin-like"/>
    <property type="match status" value="2"/>
</dbReference>
<reference evidence="7 8" key="1">
    <citation type="submission" date="2017-11" db="EMBL/GenBank/DDBJ databases">
        <title>Taxonomic description and genome sequences of Spirosoma HA7 sp. nov., isolated from pollen microhabitat of Corylus avellana.</title>
        <authorList>
            <person name="Ambika Manirajan B."/>
            <person name="Suarez C."/>
            <person name="Ratering S."/>
            <person name="Geissler-Plaum R."/>
            <person name="Cardinale M."/>
            <person name="Sylvia S."/>
        </authorList>
    </citation>
    <scope>NUCLEOTIDE SEQUENCE [LARGE SCALE GENOMIC DNA]</scope>
    <source>
        <strain evidence="7 8">HA7</strain>
    </source>
</reference>
<dbReference type="SUPFAM" id="SSF63829">
    <property type="entry name" value="Calcium-dependent phosphotriesterase"/>
    <property type="match status" value="1"/>
</dbReference>
<evidence type="ECO:0000256" key="3">
    <source>
        <dbReference type="ARBA" id="ARBA00022525"/>
    </source>
</evidence>
<evidence type="ECO:0000256" key="1">
    <source>
        <dbReference type="ARBA" id="ARBA00004613"/>
    </source>
</evidence>
<sequence length="1441" mass="148497">MEKYLSIYLTRTAHHLFHVFVAWLYRLLNLHEQVATRFLVFARSTLQPKPFHIQRLNFWQRAMCFLRSRWTDEQPETNWLMSGLNFVAYPVDSIRTGRWGVLTVLPLLFIAFCTLMIPEQAQAQSPVSYSYACSSATMLVSDFNASFTERTTTAFPFPNPAGAGQMPTGTCSLGQNSGNDGIAVDPVRNLAYIVNDKSVRVYDYALGTFTTTYTYPTTDGLYDVALSRDQASLYIAVRNAGTSTIGVLQVDVATGAILASRPTADFIGTNGQLWGIAVDPTTGAVYVSGGYRAFPYIFDQILSLPANLSGTPTPIYTDTIQDDEILGLTFAPDATLWAATLNGRLIHLTGSGSVLGTFAAPASLSPASGSMQAYDLAIGPDGNLYIATFVGPCVMKFDVSTSSFSSYIPNVPGVLGKGIAFVCGTFKCPIASLGDYVFLDTNKNGIQDTGDTPISGVTATLYTNGVASATTVTDVSGLYSFTGLTPGTSNSYVVGFTAPSGYTATAQNAGSDDTKDSDADPTTGKTQSVTLAVGENNPTLDAGFYLLTASLGDYVFEDVNANGIQEPTDKPIAGVTVTLLSSGTLVANTTTNASGLYSFTGLTPGVPYSVSFTAPTGFTATTQNTGSDDALDSDGNPVTGLTGVYTLTANENNTTVDMGYYKPASLGDFVFVDANKSGQQDAGESPMPGVIVTLVSNGTVIATTTTNSSGLYRFTGLTPDVPYSVSFTTPVGYTATTPLSGTDKTVDSDPVNGITASVTLASGENNPTLDAGFYLAPAMSVTLTSAPVCNSATNTYVATATVSLTSASAGTLTITDNGTTIGTISITAGQATATLSVTGVSDAASHTLVGTFNGLTATATYTAPIPCTVCSTSITMASLPNGQVGTAYSQTLTASGGTAPYTYAVRGTLPAGLTLNPLTGEIAGTPTAAAASSFTITVSDARSCSDAQPMTIMTSVAPVCSMTATATLTTCNTATNTYTVTGSVSATNTTGNQSLTISVASAYTVVTLTGNGPVSYTLTGLDSDGLTHMVTVMSSATACGMTSVTYTAPVACTACSVTLTATSLPIGMVGQPYSASLTAAGGTAPYSFSLVGGLLPTGLTLNTSTGLISGTPTNAGSFSTTIRVTDSKGCTISAPLNVIKIDMNPVCSMHVTATPGQCTTATNTYTVTGTISLTSNTTGGTLTLTDGMNSTTLSISNSATSVAYSLTGLNSDGSSHTITAILSGCGNTSTTYTAPQSCTYTCQPPIHVCKGSDYAYVLTTTTGQSSYQWYRDGIAISGATLSSYTATQAGSYSVVANGNSLDQFPNGACCPVIIVEDSIANYQAQAQATTCNSSTANADGRILVINWKLSANDTTTYHYQVSLGSSFNAAQLIAGSISTLVPASGVLVANLANPTSVSGQTYTVRITSGLGCYRDVVVTLLQTSCACPPAKCVPFTILRIR</sequence>
<dbReference type="Pfam" id="PF05345">
    <property type="entry name" value="He_PIG"/>
    <property type="match status" value="2"/>
</dbReference>
<dbReference type="GO" id="GO:0005576">
    <property type="term" value="C:extracellular region"/>
    <property type="evidence" value="ECO:0007669"/>
    <property type="project" value="UniProtKB-SubCell"/>
</dbReference>
<dbReference type="Pfam" id="PF17210">
    <property type="entry name" value="SdrD_B"/>
    <property type="match status" value="3"/>
</dbReference>
<proteinExistence type="inferred from homology"/>
<organism evidence="7 8">
    <name type="scientific">Spirosoma pollinicola</name>
    <dbReference type="NCBI Taxonomy" id="2057025"/>
    <lineage>
        <taxon>Bacteria</taxon>
        <taxon>Pseudomonadati</taxon>
        <taxon>Bacteroidota</taxon>
        <taxon>Cytophagia</taxon>
        <taxon>Cytophagales</taxon>
        <taxon>Cytophagaceae</taxon>
        <taxon>Spirosoma</taxon>
    </lineage>
</organism>
<evidence type="ECO:0000313" key="7">
    <source>
        <dbReference type="EMBL" id="AUD02649.1"/>
    </source>
</evidence>
<evidence type="ECO:0000313" key="8">
    <source>
        <dbReference type="Proteomes" id="UP000232883"/>
    </source>
</evidence>
<comment type="similarity">
    <text evidence="2">Belongs to the serine-aspartate repeat-containing protein (SDr) family.</text>
</comment>
<evidence type="ECO:0000256" key="2">
    <source>
        <dbReference type="ARBA" id="ARBA00007257"/>
    </source>
</evidence>
<evidence type="ECO:0000256" key="4">
    <source>
        <dbReference type="ARBA" id="ARBA00022729"/>
    </source>
</evidence>
<keyword evidence="3" id="KW-0964">Secreted</keyword>
<dbReference type="OrthoDB" id="9773411at2"/>
<keyword evidence="8" id="KW-1185">Reference proteome</keyword>
<dbReference type="Proteomes" id="UP000232883">
    <property type="component" value="Chromosome"/>
</dbReference>
<dbReference type="InterPro" id="IPR033764">
    <property type="entry name" value="Sdr_B"/>
</dbReference>
<keyword evidence="4" id="KW-0732">Signal</keyword>
<evidence type="ECO:0000259" key="6">
    <source>
        <dbReference type="Pfam" id="PF17210"/>
    </source>
</evidence>
<dbReference type="Gene3D" id="2.60.40.10">
    <property type="entry name" value="Immunoglobulins"/>
    <property type="match status" value="5"/>
</dbReference>
<feature type="domain" description="SD-repeat containing protein B" evidence="6">
    <location>
        <begin position="549"/>
        <end position="660"/>
    </location>
</feature>
<dbReference type="EMBL" id="CP025096">
    <property type="protein sequence ID" value="AUD02649.1"/>
    <property type="molecule type" value="Genomic_DNA"/>
</dbReference>
<evidence type="ECO:0000256" key="5">
    <source>
        <dbReference type="SAM" id="MobiDB-lite"/>
    </source>
</evidence>
<dbReference type="PANTHER" id="PTHR36108:SF13">
    <property type="entry name" value="COLOSSIN-B-RELATED"/>
    <property type="match status" value="1"/>
</dbReference>
<feature type="region of interest" description="Disordered" evidence="5">
    <location>
        <begin position="505"/>
        <end position="525"/>
    </location>
</feature>
<dbReference type="InterPro" id="IPR013783">
    <property type="entry name" value="Ig-like_fold"/>
</dbReference>
<comment type="subcellular location">
    <subcellularLocation>
        <location evidence="1">Secreted</location>
    </subcellularLocation>
</comment>
<feature type="domain" description="SD-repeat containing protein B" evidence="6">
    <location>
        <begin position="431"/>
        <end position="544"/>
    </location>
</feature>
<accession>A0A2K8YYJ0</accession>
<dbReference type="RefSeq" id="WP_100988366.1">
    <property type="nucleotide sequence ID" value="NZ_CP025096.1"/>
</dbReference>
<name>A0A2K8YYJ0_9BACT</name>
<dbReference type="GO" id="GO:0005509">
    <property type="term" value="F:calcium ion binding"/>
    <property type="evidence" value="ECO:0007669"/>
    <property type="project" value="InterPro"/>
</dbReference>
<protein>
    <recommendedName>
        <fullName evidence="6">SD-repeat containing protein B domain-containing protein</fullName>
    </recommendedName>
</protein>
<gene>
    <name evidence="7" type="ORF">CWM47_12870</name>
</gene>
<feature type="domain" description="SD-repeat containing protein B" evidence="6">
    <location>
        <begin position="664"/>
        <end position="773"/>
    </location>
</feature>